<dbReference type="EMBL" id="BAABME010006886">
    <property type="protein sequence ID" value="GAA0169550.1"/>
    <property type="molecule type" value="Genomic_DNA"/>
</dbReference>
<evidence type="ECO:0000313" key="3">
    <source>
        <dbReference type="Proteomes" id="UP001454036"/>
    </source>
</evidence>
<feature type="region of interest" description="Disordered" evidence="1">
    <location>
        <begin position="1"/>
        <end position="24"/>
    </location>
</feature>
<protein>
    <submittedName>
        <fullName evidence="2">Uncharacterized protein</fullName>
    </submittedName>
</protein>
<evidence type="ECO:0000313" key="2">
    <source>
        <dbReference type="EMBL" id="GAA0169550.1"/>
    </source>
</evidence>
<dbReference type="Proteomes" id="UP001454036">
    <property type="component" value="Unassembled WGS sequence"/>
</dbReference>
<dbReference type="AlphaFoldDB" id="A0AAV3R3A7"/>
<feature type="compositionally biased region" description="Basic and acidic residues" evidence="1">
    <location>
        <begin position="158"/>
        <end position="173"/>
    </location>
</feature>
<comment type="caution">
    <text evidence="2">The sequence shown here is derived from an EMBL/GenBank/DDBJ whole genome shotgun (WGS) entry which is preliminary data.</text>
</comment>
<gene>
    <name evidence="2" type="ORF">LIER_24006</name>
</gene>
<reference evidence="2 3" key="1">
    <citation type="submission" date="2024-01" db="EMBL/GenBank/DDBJ databases">
        <title>The complete chloroplast genome sequence of Lithospermum erythrorhizon: insights into the phylogenetic relationship among Boraginaceae species and the maternal lineages of purple gromwells.</title>
        <authorList>
            <person name="Okada T."/>
            <person name="Watanabe K."/>
        </authorList>
    </citation>
    <scope>NUCLEOTIDE SEQUENCE [LARGE SCALE GENOMIC DNA]</scope>
</reference>
<feature type="region of interest" description="Disordered" evidence="1">
    <location>
        <begin position="136"/>
        <end position="173"/>
    </location>
</feature>
<accession>A0AAV3R3A7</accession>
<organism evidence="2 3">
    <name type="scientific">Lithospermum erythrorhizon</name>
    <name type="common">Purple gromwell</name>
    <name type="synonym">Lithospermum officinale var. erythrorhizon</name>
    <dbReference type="NCBI Taxonomy" id="34254"/>
    <lineage>
        <taxon>Eukaryota</taxon>
        <taxon>Viridiplantae</taxon>
        <taxon>Streptophyta</taxon>
        <taxon>Embryophyta</taxon>
        <taxon>Tracheophyta</taxon>
        <taxon>Spermatophyta</taxon>
        <taxon>Magnoliopsida</taxon>
        <taxon>eudicotyledons</taxon>
        <taxon>Gunneridae</taxon>
        <taxon>Pentapetalae</taxon>
        <taxon>asterids</taxon>
        <taxon>lamiids</taxon>
        <taxon>Boraginales</taxon>
        <taxon>Boraginaceae</taxon>
        <taxon>Boraginoideae</taxon>
        <taxon>Lithospermeae</taxon>
        <taxon>Lithospermum</taxon>
    </lineage>
</organism>
<keyword evidence="3" id="KW-1185">Reference proteome</keyword>
<sequence>MEVDAQIVNQEAQKAKGQKSTIKGKRLKAPVSSSMEDDQVLSPTPIRSLHPFNSTYGVIHGEIPDVHNNYLSLIDYIHVRELNNPRPSRINRDDDVGGERSNDEIRVEEDVIGEVVTRIFEEGVNDSSCAEMLDAANVSDPPDTTGKTAEPSIVSEKSAGEISKDVPKGDGEDVSHVDTMTEGVEVPSTKGLGVDVNPSVEDTLDWLKDSTLSRGDVMKSFVDDSIKDIVDEGMHADLPSVFDTKPVIVKATGEGVIPSVTNTVVETAGSMERPTVSQGIDDTLNADI</sequence>
<name>A0AAV3R3A7_LITER</name>
<evidence type="ECO:0000256" key="1">
    <source>
        <dbReference type="SAM" id="MobiDB-lite"/>
    </source>
</evidence>
<proteinExistence type="predicted"/>